<protein>
    <submittedName>
        <fullName evidence="3">PhzF family phenazine biosynthesis protein</fullName>
    </submittedName>
</protein>
<dbReference type="RefSeq" id="WP_345162642.1">
    <property type="nucleotide sequence ID" value="NZ_BAABGX010000001.1"/>
</dbReference>
<evidence type="ECO:0000313" key="4">
    <source>
        <dbReference type="Proteomes" id="UP001501844"/>
    </source>
</evidence>
<dbReference type="PIRSF" id="PIRSF016184">
    <property type="entry name" value="PhzC_PhzF"/>
    <property type="match status" value="1"/>
</dbReference>
<proteinExistence type="inferred from homology"/>
<dbReference type="InterPro" id="IPR003719">
    <property type="entry name" value="Phenazine_PhzF-like"/>
</dbReference>
<evidence type="ECO:0000256" key="1">
    <source>
        <dbReference type="ARBA" id="ARBA00008270"/>
    </source>
</evidence>
<evidence type="ECO:0000256" key="2">
    <source>
        <dbReference type="ARBA" id="ARBA00023235"/>
    </source>
</evidence>
<keyword evidence="4" id="KW-1185">Reference proteome</keyword>
<sequence length="274" mass="30271">MNIKTYIIDAFTQEAFKGNPAGVCLLETELTPTVMQSIATEMNHSETAFLLPSTEMEGEFKIRFFTPTTEIAFCGHATLASAKLVLEKLNYNNATFVTGHNLRLEVSQEHDGRILMHFPMYAPVAKEPIPEVYAALGITEEDCVGTFYADPLAMLIVQVKSQKTLLGLKPDYQSLIHDAPFLKGLAVTSPSEDEAYDFSSRCFWPWVGINEDPVTGSAHSALAPFWAFILGKTELRAYQASTRGGSMDLSLMPAKNQVEVRSHAQIVLEGVLFL</sequence>
<organism evidence="3 4">
    <name type="scientific">Nibribacter koreensis</name>
    <dbReference type="NCBI Taxonomy" id="1084519"/>
    <lineage>
        <taxon>Bacteria</taxon>
        <taxon>Pseudomonadati</taxon>
        <taxon>Bacteroidota</taxon>
        <taxon>Cytophagia</taxon>
        <taxon>Cytophagales</taxon>
        <taxon>Hymenobacteraceae</taxon>
        <taxon>Nibribacter</taxon>
    </lineage>
</organism>
<dbReference type="Pfam" id="PF02567">
    <property type="entry name" value="PhzC-PhzF"/>
    <property type="match status" value="1"/>
</dbReference>
<accession>A0ABP8FAS9</accession>
<keyword evidence="2" id="KW-0413">Isomerase</keyword>
<name>A0ABP8FAS9_9BACT</name>
<reference evidence="4" key="1">
    <citation type="journal article" date="2019" name="Int. J. Syst. Evol. Microbiol.">
        <title>The Global Catalogue of Microorganisms (GCM) 10K type strain sequencing project: providing services to taxonomists for standard genome sequencing and annotation.</title>
        <authorList>
            <consortium name="The Broad Institute Genomics Platform"/>
            <consortium name="The Broad Institute Genome Sequencing Center for Infectious Disease"/>
            <person name="Wu L."/>
            <person name="Ma J."/>
        </authorList>
    </citation>
    <scope>NUCLEOTIDE SEQUENCE [LARGE SCALE GENOMIC DNA]</scope>
    <source>
        <strain evidence="4">JCM 17917</strain>
    </source>
</reference>
<gene>
    <name evidence="3" type="ORF">GCM10023183_08320</name>
</gene>
<evidence type="ECO:0000313" key="3">
    <source>
        <dbReference type="EMBL" id="GAA4299289.1"/>
    </source>
</evidence>
<dbReference type="Gene3D" id="3.10.310.10">
    <property type="entry name" value="Diaminopimelate Epimerase, Chain A, domain 1"/>
    <property type="match status" value="2"/>
</dbReference>
<comment type="similarity">
    <text evidence="1">Belongs to the PhzF family.</text>
</comment>
<dbReference type="PANTHER" id="PTHR13774">
    <property type="entry name" value="PHENAZINE BIOSYNTHESIS PROTEIN"/>
    <property type="match status" value="1"/>
</dbReference>
<dbReference type="SUPFAM" id="SSF54506">
    <property type="entry name" value="Diaminopimelate epimerase-like"/>
    <property type="match status" value="1"/>
</dbReference>
<dbReference type="NCBIfam" id="TIGR00654">
    <property type="entry name" value="PhzF_family"/>
    <property type="match status" value="1"/>
</dbReference>
<dbReference type="PANTHER" id="PTHR13774:SF17">
    <property type="entry name" value="PHENAZINE BIOSYNTHESIS-LIKE DOMAIN-CONTAINING PROTEIN"/>
    <property type="match status" value="1"/>
</dbReference>
<comment type="caution">
    <text evidence="3">The sequence shown here is derived from an EMBL/GenBank/DDBJ whole genome shotgun (WGS) entry which is preliminary data.</text>
</comment>
<dbReference type="Proteomes" id="UP001501844">
    <property type="component" value="Unassembled WGS sequence"/>
</dbReference>
<dbReference type="EMBL" id="BAABGX010000001">
    <property type="protein sequence ID" value="GAA4299289.1"/>
    <property type="molecule type" value="Genomic_DNA"/>
</dbReference>